<accession>A0A922LQ96</accession>
<keyword evidence="3" id="KW-1185">Reference proteome</keyword>
<dbReference type="KEGG" id="shx:MS3_00003631"/>
<dbReference type="GeneID" id="75577127"/>
<dbReference type="RefSeq" id="XP_051071537.1">
    <property type="nucleotide sequence ID" value="XM_051211473.1"/>
</dbReference>
<proteinExistence type="predicted"/>
<evidence type="ECO:0000313" key="3">
    <source>
        <dbReference type="Proteomes" id="UP000471633"/>
    </source>
</evidence>
<dbReference type="EMBL" id="AMPZ03000002">
    <property type="protein sequence ID" value="KAH9591294.1"/>
    <property type="molecule type" value="Genomic_DNA"/>
</dbReference>
<evidence type="ECO:0000256" key="1">
    <source>
        <dbReference type="SAM" id="MobiDB-lite"/>
    </source>
</evidence>
<evidence type="ECO:0000313" key="2">
    <source>
        <dbReference type="EMBL" id="KAH9591294.1"/>
    </source>
</evidence>
<sequence>MTRRRNYQGNIVSQRPVKNKEGKPITETQEQSERRVNHFEELLNKPVPLNPSAPINLPIHITPPTIEEITMVTRQIKCGEAAGPDNIPAKALKSDMEAIANMLHVLFRKI</sequence>
<dbReference type="Proteomes" id="UP000471633">
    <property type="component" value="Unassembled WGS sequence"/>
</dbReference>
<reference evidence="2" key="4">
    <citation type="journal article" date="2022" name="PLoS Pathog.">
        <title>Chromosome-level genome of Schistosoma haematobium underpins genome-wide explorations of molecular variation.</title>
        <authorList>
            <person name="Stroehlein A.J."/>
            <person name="Korhonen P.K."/>
            <person name="Lee V.V."/>
            <person name="Ralph S.A."/>
            <person name="Mentink-Kane M."/>
            <person name="You H."/>
            <person name="McManus D.P."/>
            <person name="Tchuente L.T."/>
            <person name="Stothard J.R."/>
            <person name="Kaur P."/>
            <person name="Dudchenko O."/>
            <person name="Aiden E.L."/>
            <person name="Yang B."/>
            <person name="Yang H."/>
            <person name="Emery A.M."/>
            <person name="Webster B.L."/>
            <person name="Brindley P.J."/>
            <person name="Rollinson D."/>
            <person name="Chang B.C.H."/>
            <person name="Gasser R.B."/>
            <person name="Young N.D."/>
        </authorList>
    </citation>
    <scope>NUCLEOTIDE SEQUENCE</scope>
</reference>
<reference evidence="2" key="1">
    <citation type="journal article" date="2012" name="Nat. Genet.">
        <title>Whole-genome sequence of Schistosoma haematobium.</title>
        <authorList>
            <person name="Young N.D."/>
            <person name="Jex A.R."/>
            <person name="Li B."/>
            <person name="Liu S."/>
            <person name="Yang L."/>
            <person name="Xiong Z."/>
            <person name="Li Y."/>
            <person name="Cantacessi C."/>
            <person name="Hall R.S."/>
            <person name="Xu X."/>
            <person name="Chen F."/>
            <person name="Wu X."/>
            <person name="Zerlotini A."/>
            <person name="Oliveira G."/>
            <person name="Hofmann A."/>
            <person name="Zhang G."/>
            <person name="Fang X."/>
            <person name="Kang Y."/>
            <person name="Campbell B.E."/>
            <person name="Loukas A."/>
            <person name="Ranganathan S."/>
            <person name="Rollinson D."/>
            <person name="Rinaldi G."/>
            <person name="Brindley P.J."/>
            <person name="Yang H."/>
            <person name="Wang J."/>
            <person name="Wang J."/>
            <person name="Gasser R.B."/>
        </authorList>
    </citation>
    <scope>NUCLEOTIDE SEQUENCE</scope>
</reference>
<reference evidence="2" key="3">
    <citation type="submission" date="2021-06" db="EMBL/GenBank/DDBJ databases">
        <title>Chromosome-level genome assembly for S. haematobium.</title>
        <authorList>
            <person name="Stroehlein A.J."/>
        </authorList>
    </citation>
    <scope>NUCLEOTIDE SEQUENCE</scope>
</reference>
<dbReference type="CTD" id="75577127"/>
<protein>
    <submittedName>
        <fullName evidence="2">Uncharacterized protein</fullName>
    </submittedName>
</protein>
<comment type="caution">
    <text evidence="2">The sequence shown here is derived from an EMBL/GenBank/DDBJ whole genome shotgun (WGS) entry which is preliminary data.</text>
</comment>
<dbReference type="AlphaFoldDB" id="A0A922LQ96"/>
<name>A0A922LQ96_SCHHA</name>
<feature type="region of interest" description="Disordered" evidence="1">
    <location>
        <begin position="1"/>
        <end position="34"/>
    </location>
</feature>
<gene>
    <name evidence="2" type="ORF">MS3_00003631</name>
</gene>
<organism evidence="2 3">
    <name type="scientific">Schistosoma haematobium</name>
    <name type="common">Blood fluke</name>
    <dbReference type="NCBI Taxonomy" id="6185"/>
    <lineage>
        <taxon>Eukaryota</taxon>
        <taxon>Metazoa</taxon>
        <taxon>Spiralia</taxon>
        <taxon>Lophotrochozoa</taxon>
        <taxon>Platyhelminthes</taxon>
        <taxon>Trematoda</taxon>
        <taxon>Digenea</taxon>
        <taxon>Strigeidida</taxon>
        <taxon>Schistosomatoidea</taxon>
        <taxon>Schistosomatidae</taxon>
        <taxon>Schistosoma</taxon>
    </lineage>
</organism>
<reference evidence="2" key="2">
    <citation type="journal article" date="2019" name="Gigascience">
        <title>High-quality Schistosoma haematobium genome achieved by single-molecule and long-range sequencing.</title>
        <authorList>
            <person name="Stroehlein A.J."/>
            <person name="Korhonen P.K."/>
            <person name="Chong T.M."/>
            <person name="Lim Y.L."/>
            <person name="Chan K.G."/>
            <person name="Webster B."/>
            <person name="Rollinson D."/>
            <person name="Brindley P.J."/>
            <person name="Gasser R.B."/>
            <person name="Young N.D."/>
        </authorList>
    </citation>
    <scope>NUCLEOTIDE SEQUENCE</scope>
</reference>